<evidence type="ECO:0000313" key="2">
    <source>
        <dbReference type="Proteomes" id="UP001185659"/>
    </source>
</evidence>
<sequence>MSSKGTRDPTSLRRFPFTKVNLIFTGVTTMRALTTLLSASLFSILASTAMAETTGGTINHFDRGAQTITMNSGKLFSLPSWDMVYGFSAGDQVVVTWASDGANSIVSKLVKVPQSNSGES</sequence>
<keyword evidence="2" id="KW-1185">Reference proteome</keyword>
<evidence type="ECO:0000313" key="1">
    <source>
        <dbReference type="EMBL" id="MDV6225276.1"/>
    </source>
</evidence>
<accession>A0ABU4AGN8</accession>
<name>A0ABU4AGN8_9HYPH</name>
<gene>
    <name evidence="1" type="ORF">R2G56_03160</name>
</gene>
<dbReference type="Proteomes" id="UP001185659">
    <property type="component" value="Unassembled WGS sequence"/>
</dbReference>
<comment type="caution">
    <text evidence="1">The sequence shown here is derived from an EMBL/GenBank/DDBJ whole genome shotgun (WGS) entry which is preliminary data.</text>
</comment>
<organism evidence="1 2">
    <name type="scientific">Nitratireductor aquimarinus</name>
    <dbReference type="NCBI Taxonomy" id="889300"/>
    <lineage>
        <taxon>Bacteria</taxon>
        <taxon>Pseudomonadati</taxon>
        <taxon>Pseudomonadota</taxon>
        <taxon>Alphaproteobacteria</taxon>
        <taxon>Hyphomicrobiales</taxon>
        <taxon>Phyllobacteriaceae</taxon>
        <taxon>Nitratireductor</taxon>
    </lineage>
</organism>
<dbReference type="EMBL" id="JAWLIP010000001">
    <property type="protein sequence ID" value="MDV6225276.1"/>
    <property type="molecule type" value="Genomic_DNA"/>
</dbReference>
<dbReference type="RefSeq" id="WP_299938342.1">
    <property type="nucleotide sequence ID" value="NZ_JAWLIP010000001.1"/>
</dbReference>
<protein>
    <submittedName>
        <fullName evidence="1">Uncharacterized protein</fullName>
    </submittedName>
</protein>
<reference evidence="1 2" key="1">
    <citation type="submission" date="2023-10" db="EMBL/GenBank/DDBJ databases">
        <authorList>
            <person name="Venkata Ramana C."/>
            <person name="Sasikala C."/>
            <person name="Dhurka M."/>
        </authorList>
    </citation>
    <scope>NUCLEOTIDE SEQUENCE [LARGE SCALE GENOMIC DNA]</scope>
    <source>
        <strain evidence="1 2">KCTC 32151</strain>
    </source>
</reference>
<proteinExistence type="predicted"/>